<reference evidence="2 3" key="1">
    <citation type="submission" date="2020-04" db="EMBL/GenBank/DDBJ databases">
        <authorList>
            <person name="Laetsch R D."/>
            <person name="Stevens L."/>
            <person name="Kumar S."/>
            <person name="Blaxter L. M."/>
        </authorList>
    </citation>
    <scope>NUCLEOTIDE SEQUENCE [LARGE SCALE GENOMIC DNA]</scope>
</reference>
<keyword evidence="1" id="KW-0812">Transmembrane</keyword>
<evidence type="ECO:0000256" key="1">
    <source>
        <dbReference type="SAM" id="Phobius"/>
    </source>
</evidence>
<dbReference type="Proteomes" id="UP000494206">
    <property type="component" value="Unassembled WGS sequence"/>
</dbReference>
<gene>
    <name evidence="2" type="ORF">CBOVIS_LOCUS127</name>
</gene>
<sequence>MCLCGLLSITHSVNLILCIEIFFALVLLIQSPDLLSMDGTYFYFLGNFDGGGVFFFSLHVTLCVSCLITSILLYVGSTKKIPPLILPHLFWQIVFVITSIVSIIVLLALGFKGKMLLPSSIVLSCMIASAGVCEIWWCFLSLAYYRYMKEMKLDSPWSHDELCTRDDIV</sequence>
<keyword evidence="3" id="KW-1185">Reference proteome</keyword>
<feature type="transmembrane region" description="Helical" evidence="1">
    <location>
        <begin position="121"/>
        <end position="145"/>
    </location>
</feature>
<proteinExistence type="predicted"/>
<dbReference type="AlphaFoldDB" id="A0A8S1E7M2"/>
<keyword evidence="1" id="KW-1133">Transmembrane helix</keyword>
<evidence type="ECO:0000313" key="3">
    <source>
        <dbReference type="Proteomes" id="UP000494206"/>
    </source>
</evidence>
<organism evidence="2 3">
    <name type="scientific">Caenorhabditis bovis</name>
    <dbReference type="NCBI Taxonomy" id="2654633"/>
    <lineage>
        <taxon>Eukaryota</taxon>
        <taxon>Metazoa</taxon>
        <taxon>Ecdysozoa</taxon>
        <taxon>Nematoda</taxon>
        <taxon>Chromadorea</taxon>
        <taxon>Rhabditida</taxon>
        <taxon>Rhabditina</taxon>
        <taxon>Rhabditomorpha</taxon>
        <taxon>Rhabditoidea</taxon>
        <taxon>Rhabditidae</taxon>
        <taxon>Peloderinae</taxon>
        <taxon>Caenorhabditis</taxon>
    </lineage>
</organism>
<feature type="transmembrane region" description="Helical" evidence="1">
    <location>
        <begin position="12"/>
        <end position="31"/>
    </location>
</feature>
<evidence type="ECO:0000313" key="2">
    <source>
        <dbReference type="EMBL" id="CAB3396600.1"/>
    </source>
</evidence>
<accession>A0A8S1E7M2</accession>
<protein>
    <recommendedName>
        <fullName evidence="4">Transmembrane protein</fullName>
    </recommendedName>
</protein>
<dbReference type="OrthoDB" id="5861476at2759"/>
<comment type="caution">
    <text evidence="2">The sequence shown here is derived from an EMBL/GenBank/DDBJ whole genome shotgun (WGS) entry which is preliminary data.</text>
</comment>
<feature type="transmembrane region" description="Helical" evidence="1">
    <location>
        <begin position="89"/>
        <end position="109"/>
    </location>
</feature>
<keyword evidence="1" id="KW-0472">Membrane</keyword>
<feature type="transmembrane region" description="Helical" evidence="1">
    <location>
        <begin position="51"/>
        <end position="77"/>
    </location>
</feature>
<name>A0A8S1E7M2_9PELO</name>
<dbReference type="EMBL" id="CADEPM010000001">
    <property type="protein sequence ID" value="CAB3396600.1"/>
    <property type="molecule type" value="Genomic_DNA"/>
</dbReference>
<evidence type="ECO:0008006" key="4">
    <source>
        <dbReference type="Google" id="ProtNLM"/>
    </source>
</evidence>